<dbReference type="OrthoDB" id="4174719at2"/>
<dbReference type="HAMAP" id="MF_01401">
    <property type="entry name" value="MsrA"/>
    <property type="match status" value="1"/>
</dbReference>
<feature type="signal peptide" evidence="5">
    <location>
        <begin position="1"/>
        <end position="17"/>
    </location>
</feature>
<dbReference type="GO" id="GO:0033744">
    <property type="term" value="F:L-methionine:thioredoxin-disulfide S-oxidoreductase activity"/>
    <property type="evidence" value="ECO:0007669"/>
    <property type="project" value="RHEA"/>
</dbReference>
<dbReference type="GO" id="GO:0008113">
    <property type="term" value="F:peptide-methionine (S)-S-oxide reductase activity"/>
    <property type="evidence" value="ECO:0007669"/>
    <property type="project" value="UniProtKB-UniRule"/>
</dbReference>
<organism evidence="7 8">
    <name type="scientific">Mongoliibacter ruber</name>
    <dbReference type="NCBI Taxonomy" id="1750599"/>
    <lineage>
        <taxon>Bacteria</taxon>
        <taxon>Pseudomonadati</taxon>
        <taxon>Bacteroidota</taxon>
        <taxon>Cytophagia</taxon>
        <taxon>Cytophagales</taxon>
        <taxon>Cyclobacteriaceae</taxon>
        <taxon>Mongoliibacter</taxon>
    </lineage>
</organism>
<feature type="domain" description="Peptide methionine sulphoxide reductase MsrA" evidence="6">
    <location>
        <begin position="46"/>
        <end position="198"/>
    </location>
</feature>
<keyword evidence="5" id="KW-0732">Signal</keyword>
<evidence type="ECO:0000256" key="1">
    <source>
        <dbReference type="ARBA" id="ARBA00023002"/>
    </source>
</evidence>
<dbReference type="NCBIfam" id="TIGR00401">
    <property type="entry name" value="msrA"/>
    <property type="match status" value="1"/>
</dbReference>
<proteinExistence type="inferred from homology"/>
<comment type="similarity">
    <text evidence="4">Belongs to the MsrA Met sulfoxide reductase family.</text>
</comment>
<evidence type="ECO:0000256" key="3">
    <source>
        <dbReference type="ARBA" id="ARBA00048782"/>
    </source>
</evidence>
<dbReference type="AlphaFoldDB" id="A0A2T0WWB3"/>
<dbReference type="InterPro" id="IPR002569">
    <property type="entry name" value="Met_Sox_Rdtase_MsrA_dom"/>
</dbReference>
<dbReference type="EC" id="1.8.4.11" evidence="4"/>
<dbReference type="EMBL" id="PVTR01000001">
    <property type="protein sequence ID" value="PRY90975.1"/>
    <property type="molecule type" value="Genomic_DNA"/>
</dbReference>
<keyword evidence="8" id="KW-1185">Reference proteome</keyword>
<sequence>MKALTILLSIFFCAALANGQTSNHNQKKMQDIPKTQVNVPEGMEVATLGSGCFWCIEAIYQDLKGVTEVKSGYSGGHIDSPAYRQVTSGTTGHAEVIQFFYDPEVISFQDILEVFWSTHDPTTLNRQGADVGPQYRSAVFFHSESQKEQATILKEKLDASKAFGKPIVTEITPFSNFYVAEDYHQNYYKDNGMQPYCQVVIRPKYEKFKAVFADKLK</sequence>
<evidence type="ECO:0000256" key="4">
    <source>
        <dbReference type="HAMAP-Rule" id="MF_01401"/>
    </source>
</evidence>
<reference evidence="7 8" key="1">
    <citation type="submission" date="2018-03" db="EMBL/GenBank/DDBJ databases">
        <title>Genomic Encyclopedia of Archaeal and Bacterial Type Strains, Phase II (KMG-II): from individual species to whole genera.</title>
        <authorList>
            <person name="Goeker M."/>
        </authorList>
    </citation>
    <scope>NUCLEOTIDE SEQUENCE [LARGE SCALE GENOMIC DNA]</scope>
    <source>
        <strain evidence="7 8">DSM 27929</strain>
    </source>
</reference>
<dbReference type="RefSeq" id="WP_106132169.1">
    <property type="nucleotide sequence ID" value="NZ_PVTR01000001.1"/>
</dbReference>
<accession>A0A2T0WWB3</accession>
<dbReference type="Proteomes" id="UP000238157">
    <property type="component" value="Unassembled WGS sequence"/>
</dbReference>
<evidence type="ECO:0000256" key="2">
    <source>
        <dbReference type="ARBA" id="ARBA00047806"/>
    </source>
</evidence>
<dbReference type="Pfam" id="PF01625">
    <property type="entry name" value="PMSR"/>
    <property type="match status" value="1"/>
</dbReference>
<feature type="chain" id="PRO_5015393563" description="Peptide methionine sulfoxide reductase MsrA" evidence="5">
    <location>
        <begin position="18"/>
        <end position="217"/>
    </location>
</feature>
<feature type="active site" evidence="4">
    <location>
        <position position="52"/>
    </location>
</feature>
<dbReference type="SUPFAM" id="SSF55068">
    <property type="entry name" value="Peptide methionine sulfoxide reductase"/>
    <property type="match status" value="1"/>
</dbReference>
<dbReference type="InterPro" id="IPR036509">
    <property type="entry name" value="Met_Sox_Rdtase_MsrA_sf"/>
</dbReference>
<comment type="catalytic activity">
    <reaction evidence="3 4">
        <text>[thioredoxin]-disulfide + L-methionine + H2O = L-methionine (S)-S-oxide + [thioredoxin]-dithiol</text>
        <dbReference type="Rhea" id="RHEA:19993"/>
        <dbReference type="Rhea" id="RHEA-COMP:10698"/>
        <dbReference type="Rhea" id="RHEA-COMP:10700"/>
        <dbReference type="ChEBI" id="CHEBI:15377"/>
        <dbReference type="ChEBI" id="CHEBI:29950"/>
        <dbReference type="ChEBI" id="CHEBI:50058"/>
        <dbReference type="ChEBI" id="CHEBI:57844"/>
        <dbReference type="ChEBI" id="CHEBI:58772"/>
        <dbReference type="EC" id="1.8.4.11"/>
    </reaction>
</comment>
<dbReference type="PANTHER" id="PTHR43774:SF1">
    <property type="entry name" value="PEPTIDE METHIONINE SULFOXIDE REDUCTASE MSRA 2"/>
    <property type="match status" value="1"/>
</dbReference>
<protein>
    <recommendedName>
        <fullName evidence="4">Peptide methionine sulfoxide reductase MsrA</fullName>
        <shortName evidence="4">Protein-methionine-S-oxide reductase</shortName>
        <ecNumber evidence="4">1.8.4.11</ecNumber>
    </recommendedName>
    <alternativeName>
        <fullName evidence="4">Peptide-methionine (S)-S-oxide reductase</fullName>
        <shortName evidence="4">Peptide Met(O) reductase</shortName>
    </alternativeName>
</protein>
<evidence type="ECO:0000313" key="7">
    <source>
        <dbReference type="EMBL" id="PRY90975.1"/>
    </source>
</evidence>
<keyword evidence="1 4" id="KW-0560">Oxidoreductase</keyword>
<name>A0A2T0WWB3_9BACT</name>
<comment type="function">
    <text evidence="4">Has an important function as a repair enzyme for proteins that have been inactivated by oxidation. Catalyzes the reversible oxidation-reduction of methionine sulfoxide in proteins to methionine.</text>
</comment>
<comment type="caution">
    <text evidence="7">The sequence shown here is derived from an EMBL/GenBank/DDBJ whole genome shotgun (WGS) entry which is preliminary data.</text>
</comment>
<evidence type="ECO:0000259" key="6">
    <source>
        <dbReference type="Pfam" id="PF01625"/>
    </source>
</evidence>
<comment type="catalytic activity">
    <reaction evidence="2 4">
        <text>L-methionyl-[protein] + [thioredoxin]-disulfide + H2O = L-methionyl-(S)-S-oxide-[protein] + [thioredoxin]-dithiol</text>
        <dbReference type="Rhea" id="RHEA:14217"/>
        <dbReference type="Rhea" id="RHEA-COMP:10698"/>
        <dbReference type="Rhea" id="RHEA-COMP:10700"/>
        <dbReference type="Rhea" id="RHEA-COMP:12313"/>
        <dbReference type="Rhea" id="RHEA-COMP:12315"/>
        <dbReference type="ChEBI" id="CHEBI:15377"/>
        <dbReference type="ChEBI" id="CHEBI:16044"/>
        <dbReference type="ChEBI" id="CHEBI:29950"/>
        <dbReference type="ChEBI" id="CHEBI:44120"/>
        <dbReference type="ChEBI" id="CHEBI:50058"/>
        <dbReference type="EC" id="1.8.4.11"/>
    </reaction>
</comment>
<gene>
    <name evidence="4" type="primary">msrA</name>
    <name evidence="7" type="ORF">CLW00_101651</name>
</gene>
<evidence type="ECO:0000256" key="5">
    <source>
        <dbReference type="SAM" id="SignalP"/>
    </source>
</evidence>
<dbReference type="Gene3D" id="3.30.1060.10">
    <property type="entry name" value="Peptide methionine sulphoxide reductase MsrA"/>
    <property type="match status" value="1"/>
</dbReference>
<dbReference type="PANTHER" id="PTHR43774">
    <property type="entry name" value="PEPTIDE METHIONINE SULFOXIDE REDUCTASE"/>
    <property type="match status" value="1"/>
</dbReference>
<evidence type="ECO:0000313" key="8">
    <source>
        <dbReference type="Proteomes" id="UP000238157"/>
    </source>
</evidence>